<dbReference type="RefSeq" id="WP_141004604.1">
    <property type="nucleotide sequence ID" value="NZ_BAAAOR010000015.1"/>
</dbReference>
<organism evidence="1 2">
    <name type="scientific">Nocardioides humi</name>
    <dbReference type="NCBI Taxonomy" id="449461"/>
    <lineage>
        <taxon>Bacteria</taxon>
        <taxon>Bacillati</taxon>
        <taxon>Actinomycetota</taxon>
        <taxon>Actinomycetes</taxon>
        <taxon>Propionibacteriales</taxon>
        <taxon>Nocardioidaceae</taxon>
        <taxon>Nocardioides</taxon>
    </lineage>
</organism>
<dbReference type="PROSITE" id="PS51318">
    <property type="entry name" value="TAT"/>
    <property type="match status" value="1"/>
</dbReference>
<proteinExistence type="predicted"/>
<dbReference type="Proteomes" id="UP001500842">
    <property type="component" value="Unassembled WGS sequence"/>
</dbReference>
<name>A0ABN2AFJ5_9ACTN</name>
<gene>
    <name evidence="1" type="ORF">GCM10009788_20950</name>
</gene>
<dbReference type="EMBL" id="BAAAOR010000015">
    <property type="protein sequence ID" value="GAA1516540.1"/>
    <property type="molecule type" value="Genomic_DNA"/>
</dbReference>
<protein>
    <submittedName>
        <fullName evidence="1">Uncharacterized protein</fullName>
    </submittedName>
</protein>
<dbReference type="PROSITE" id="PS51257">
    <property type="entry name" value="PROKAR_LIPOPROTEIN"/>
    <property type="match status" value="1"/>
</dbReference>
<comment type="caution">
    <text evidence="1">The sequence shown here is derived from an EMBL/GenBank/DDBJ whole genome shotgun (WGS) entry which is preliminary data.</text>
</comment>
<accession>A0ABN2AFJ5</accession>
<evidence type="ECO:0000313" key="2">
    <source>
        <dbReference type="Proteomes" id="UP001500842"/>
    </source>
</evidence>
<keyword evidence="2" id="KW-1185">Reference proteome</keyword>
<sequence length="261" mass="27150">MTPVRRRTLLGGALGALGLGALGLGVSGCGAGSGAARPEPADDPRPLTGAEAEQLALVRFQLYSASPVRVAMRWPGSPAISYTVSLDLREHLAWGTFETHDGEDSDTGFVAWDLATVATAPGAPDAAPPEPGAWSQRALSTQYAQDIFLALTLNLGSDRPENPALLRQSTARRLRSDEVDGTRVAVFEGPRPAEATASAGGGAASGRTRYWLDDDGALVRFEAYLGQADGELARVDVVASGPDDGALRTRASEVLASRRGG</sequence>
<reference evidence="1 2" key="1">
    <citation type="journal article" date="2019" name="Int. J. Syst. Evol. Microbiol.">
        <title>The Global Catalogue of Microorganisms (GCM) 10K type strain sequencing project: providing services to taxonomists for standard genome sequencing and annotation.</title>
        <authorList>
            <consortium name="The Broad Institute Genomics Platform"/>
            <consortium name="The Broad Institute Genome Sequencing Center for Infectious Disease"/>
            <person name="Wu L."/>
            <person name="Ma J."/>
        </authorList>
    </citation>
    <scope>NUCLEOTIDE SEQUENCE [LARGE SCALE GENOMIC DNA]</scope>
    <source>
        <strain evidence="1 2">JCM 14942</strain>
    </source>
</reference>
<dbReference type="InterPro" id="IPR006311">
    <property type="entry name" value="TAT_signal"/>
</dbReference>
<evidence type="ECO:0000313" key="1">
    <source>
        <dbReference type="EMBL" id="GAA1516540.1"/>
    </source>
</evidence>